<keyword evidence="3" id="KW-1185">Reference proteome</keyword>
<gene>
    <name evidence="2" type="ORF">CY34DRAFT_17047</name>
</gene>
<name>A0A0D0ATY7_9AGAM</name>
<reference evidence="3" key="2">
    <citation type="submission" date="2015-01" db="EMBL/GenBank/DDBJ databases">
        <title>Evolutionary Origins and Diversification of the Mycorrhizal Mutualists.</title>
        <authorList>
            <consortium name="DOE Joint Genome Institute"/>
            <consortium name="Mycorrhizal Genomics Consortium"/>
            <person name="Kohler A."/>
            <person name="Kuo A."/>
            <person name="Nagy L.G."/>
            <person name="Floudas D."/>
            <person name="Copeland A."/>
            <person name="Barry K.W."/>
            <person name="Cichocki N."/>
            <person name="Veneault-Fourrey C."/>
            <person name="LaButti K."/>
            <person name="Lindquist E.A."/>
            <person name="Lipzen A."/>
            <person name="Lundell T."/>
            <person name="Morin E."/>
            <person name="Murat C."/>
            <person name="Riley R."/>
            <person name="Ohm R."/>
            <person name="Sun H."/>
            <person name="Tunlid A."/>
            <person name="Henrissat B."/>
            <person name="Grigoriev I.V."/>
            <person name="Hibbett D.S."/>
            <person name="Martin F."/>
        </authorList>
    </citation>
    <scope>NUCLEOTIDE SEQUENCE [LARGE SCALE GENOMIC DNA]</scope>
    <source>
        <strain evidence="3">UH-Slu-Lm8-n1</strain>
    </source>
</reference>
<reference evidence="2 3" key="1">
    <citation type="submission" date="2014-04" db="EMBL/GenBank/DDBJ databases">
        <authorList>
            <consortium name="DOE Joint Genome Institute"/>
            <person name="Kuo A."/>
            <person name="Ruytinx J."/>
            <person name="Rineau F."/>
            <person name="Colpaert J."/>
            <person name="Kohler A."/>
            <person name="Nagy L.G."/>
            <person name="Floudas D."/>
            <person name="Copeland A."/>
            <person name="Barry K.W."/>
            <person name="Cichocki N."/>
            <person name="Veneault-Fourrey C."/>
            <person name="LaButti K."/>
            <person name="Lindquist E.A."/>
            <person name="Lipzen A."/>
            <person name="Lundell T."/>
            <person name="Morin E."/>
            <person name="Murat C."/>
            <person name="Sun H."/>
            <person name="Tunlid A."/>
            <person name="Henrissat B."/>
            <person name="Grigoriev I.V."/>
            <person name="Hibbett D.S."/>
            <person name="Martin F."/>
            <person name="Nordberg H.P."/>
            <person name="Cantor M.N."/>
            <person name="Hua S.X."/>
        </authorList>
    </citation>
    <scope>NUCLEOTIDE SEQUENCE [LARGE SCALE GENOMIC DNA]</scope>
    <source>
        <strain evidence="2 3">UH-Slu-Lm8-n1</strain>
    </source>
</reference>
<protein>
    <submittedName>
        <fullName evidence="2">Uncharacterized protein</fullName>
    </submittedName>
</protein>
<keyword evidence="1" id="KW-0812">Transmembrane</keyword>
<dbReference type="EMBL" id="KN835629">
    <property type="protein sequence ID" value="KIK35388.1"/>
    <property type="molecule type" value="Genomic_DNA"/>
</dbReference>
<evidence type="ECO:0000313" key="3">
    <source>
        <dbReference type="Proteomes" id="UP000054485"/>
    </source>
</evidence>
<evidence type="ECO:0000256" key="1">
    <source>
        <dbReference type="SAM" id="Phobius"/>
    </source>
</evidence>
<dbReference type="OrthoDB" id="43744at2759"/>
<accession>A0A0D0ATY7</accession>
<evidence type="ECO:0000313" key="2">
    <source>
        <dbReference type="EMBL" id="KIK35388.1"/>
    </source>
</evidence>
<keyword evidence="1" id="KW-1133">Transmembrane helix</keyword>
<feature type="transmembrane region" description="Helical" evidence="1">
    <location>
        <begin position="30"/>
        <end position="52"/>
    </location>
</feature>
<dbReference type="STRING" id="930992.A0A0D0ATY7"/>
<dbReference type="HOGENOM" id="CLU_1289702_0_0_1"/>
<dbReference type="AlphaFoldDB" id="A0A0D0ATY7"/>
<organism evidence="2 3">
    <name type="scientific">Suillus luteus UH-Slu-Lm8-n1</name>
    <dbReference type="NCBI Taxonomy" id="930992"/>
    <lineage>
        <taxon>Eukaryota</taxon>
        <taxon>Fungi</taxon>
        <taxon>Dikarya</taxon>
        <taxon>Basidiomycota</taxon>
        <taxon>Agaricomycotina</taxon>
        <taxon>Agaricomycetes</taxon>
        <taxon>Agaricomycetidae</taxon>
        <taxon>Boletales</taxon>
        <taxon>Suillineae</taxon>
        <taxon>Suillaceae</taxon>
        <taxon>Suillus</taxon>
    </lineage>
</organism>
<keyword evidence="1" id="KW-0472">Membrane</keyword>
<sequence length="214" mass="23746">MALPSPTPQSPTHNNKAGLVSLFHLAVDVIGHYPVIFFGIIGLAITALMFGVERDSTDLVPGDIDMLLLSGDAIASATSPSKTRQAILREVAYYKRFVEIWAGSQLEASLDVSNYHQAFLTDDFLYSLSFSPSETSLIYTSEFEATDDDPYNKFRCTPHFGDTSRAKKRPTIFLFRWIRSPDFTRATKQNLTLVALPGQCTVTKPILFAQATEN</sequence>
<proteinExistence type="predicted"/>
<dbReference type="Proteomes" id="UP000054485">
    <property type="component" value="Unassembled WGS sequence"/>
</dbReference>
<dbReference type="InParanoid" id="A0A0D0ATY7"/>